<gene>
    <name evidence="2" type="ORF">UFOVP1113_7</name>
    <name evidence="4" type="ORF">UFOVP1563_47</name>
    <name evidence="3" type="ORF">UFOVP1627_29</name>
</gene>
<protein>
    <submittedName>
        <fullName evidence="2">Uncharacterized protein</fullName>
    </submittedName>
</protein>
<reference evidence="2" key="1">
    <citation type="submission" date="2020-05" db="EMBL/GenBank/DDBJ databases">
        <authorList>
            <person name="Chiriac C."/>
            <person name="Salcher M."/>
            <person name="Ghai R."/>
            <person name="Kavagutti S V."/>
        </authorList>
    </citation>
    <scope>NUCLEOTIDE SEQUENCE</scope>
</reference>
<dbReference type="EMBL" id="LR797484">
    <property type="protein sequence ID" value="CAB4219769.1"/>
    <property type="molecule type" value="Genomic_DNA"/>
</dbReference>
<accession>A0A6J5QID3</accession>
<name>A0A6J5QID3_9CAUD</name>
<dbReference type="EMBL" id="LR797072">
    <property type="protein sequence ID" value="CAB4184450.1"/>
    <property type="molecule type" value="Genomic_DNA"/>
</dbReference>
<evidence type="ECO:0000256" key="1">
    <source>
        <dbReference type="SAM" id="MobiDB-lite"/>
    </source>
</evidence>
<sequence>MPLIEAIAVAVEAVITYIIPEAVAEAVLGATTLIANASTGALISLGIPAELAAGAVTVGGDVAVGGFVGAGLGAGQAALTGENIGQGALMGGVGGAVGLGLGNLASKSIAEQASIIFSRSTSTYIGETVGQGLGGFAGGIATGANLKDSLTMGALGAALGAYSASEINAANAAKLANQKQVIANELRVTANTAFEAYNVTLAKGKGYYKTMQDNYSRAEMEYYNGYSGTYTATYFDAKNKLDRLKPLIKKQLTTANTTNTAYSNAVKDFEAAIIEYDKVAAGFAERETGLVSAYNKEVEYENTLKIASDKAAADKVIADKAAADAAKVAQDAAEKAAATKAAADKVIADKAAADKVIADKAAADATAAAERAAAEHAAAVKAIEDKAAADKVISDKAIADRVAAEKIAADKLASDKAAFEKADAERPVTAEKPTVLGEITVSAEKERPRRLGETITVSAERESPRGFGALTQDYQFGSMKPMELIKEPGTTETPKKTSILGDALTLATLIPGMAGTGGQQGIPLPQGGLQGGLTASGTPGPGSSALAQVLNQGGAGAPVFGTNQDKGKKSKWNLESLRYMGNQDKGE</sequence>
<evidence type="ECO:0000313" key="3">
    <source>
        <dbReference type="EMBL" id="CAB4219769.1"/>
    </source>
</evidence>
<feature type="region of interest" description="Disordered" evidence="1">
    <location>
        <begin position="517"/>
        <end position="587"/>
    </location>
</feature>
<evidence type="ECO:0000313" key="4">
    <source>
        <dbReference type="EMBL" id="CAB5230013.1"/>
    </source>
</evidence>
<dbReference type="EMBL" id="LR798404">
    <property type="protein sequence ID" value="CAB5230013.1"/>
    <property type="molecule type" value="Genomic_DNA"/>
</dbReference>
<organism evidence="2">
    <name type="scientific">uncultured Caudovirales phage</name>
    <dbReference type="NCBI Taxonomy" id="2100421"/>
    <lineage>
        <taxon>Viruses</taxon>
        <taxon>Duplodnaviria</taxon>
        <taxon>Heunggongvirae</taxon>
        <taxon>Uroviricota</taxon>
        <taxon>Caudoviricetes</taxon>
        <taxon>Peduoviridae</taxon>
        <taxon>Maltschvirus</taxon>
        <taxon>Maltschvirus maltsch</taxon>
    </lineage>
</organism>
<proteinExistence type="predicted"/>
<evidence type="ECO:0000313" key="2">
    <source>
        <dbReference type="EMBL" id="CAB4184450.1"/>
    </source>
</evidence>